<keyword evidence="5 7" id="KW-1133">Transmembrane helix</keyword>
<feature type="transmembrane region" description="Helical" evidence="7">
    <location>
        <begin position="66"/>
        <end position="84"/>
    </location>
</feature>
<evidence type="ECO:0000256" key="2">
    <source>
        <dbReference type="ARBA" id="ARBA00009962"/>
    </source>
</evidence>
<dbReference type="GO" id="GO:0005886">
    <property type="term" value="C:plasma membrane"/>
    <property type="evidence" value="ECO:0007669"/>
    <property type="project" value="UniProtKB-SubCell"/>
</dbReference>
<organism evidence="8 9">
    <name type="scientific">Alitibacter langaaensis DSM 22999</name>
    <dbReference type="NCBI Taxonomy" id="1122935"/>
    <lineage>
        <taxon>Bacteria</taxon>
        <taxon>Pseudomonadati</taxon>
        <taxon>Pseudomonadota</taxon>
        <taxon>Gammaproteobacteria</taxon>
        <taxon>Pasteurellales</taxon>
        <taxon>Pasteurellaceae</taxon>
        <taxon>Alitibacter</taxon>
    </lineage>
</organism>
<sequence length="150" mass="17385">MINTILFLSIIAFFAYAFFEQFAIDKLKGKTRLKVRLKKRTKLDSLIFVALIGVIIWQSEGHIAPFTVYLLAFLILLSLYMAFFRTPMLIFKNEGFFFENIFVHFDKIQAVNLADNHKLVFDLKNGKRIVAWLNQQIDVDAVVTLLGGYK</sequence>
<keyword evidence="3 7" id="KW-1003">Cell membrane</keyword>
<dbReference type="HAMAP" id="MF_01071">
    <property type="entry name" value="UPF0266"/>
    <property type="match status" value="1"/>
</dbReference>
<comment type="similarity">
    <text evidence="2 7">Belongs to the UPF0266 family.</text>
</comment>
<dbReference type="InterPro" id="IPR009328">
    <property type="entry name" value="DUF986"/>
</dbReference>
<keyword evidence="6 7" id="KW-0472">Membrane</keyword>
<dbReference type="AlphaFoldDB" id="A0A2U0THB5"/>
<comment type="caution">
    <text evidence="8">The sequence shown here is derived from an EMBL/GenBank/DDBJ whole genome shotgun (WGS) entry which is preliminary data.</text>
</comment>
<dbReference type="PIRSF" id="PIRSF020687">
    <property type="entry name" value="UCP020687"/>
    <property type="match status" value="1"/>
</dbReference>
<protein>
    <recommendedName>
        <fullName evidence="7">UPF0266 membrane protein C8D76_101270</fullName>
    </recommendedName>
</protein>
<evidence type="ECO:0000256" key="3">
    <source>
        <dbReference type="ARBA" id="ARBA00022475"/>
    </source>
</evidence>
<dbReference type="RefSeq" id="WP_116631032.1">
    <property type="nucleotide sequence ID" value="NZ_QENU01000001.1"/>
</dbReference>
<name>A0A2U0THB5_9PAST</name>
<accession>A0A2U0THB5</accession>
<dbReference type="NCBIfam" id="NF002791">
    <property type="entry name" value="PRK02913.1"/>
    <property type="match status" value="1"/>
</dbReference>
<comment type="subcellular location">
    <subcellularLocation>
        <location evidence="1 7">Cell membrane</location>
        <topology evidence="1 7">Multi-pass membrane protein</topology>
    </subcellularLocation>
</comment>
<gene>
    <name evidence="8" type="ORF">C8D76_101270</name>
</gene>
<reference evidence="8 9" key="1">
    <citation type="submission" date="2018-05" db="EMBL/GenBank/DDBJ databases">
        <title>Genomic Encyclopedia of Type Strains, Phase IV (KMG-IV): sequencing the most valuable type-strain genomes for metagenomic binning, comparative biology and taxonomic classification.</title>
        <authorList>
            <person name="Goeker M."/>
        </authorList>
    </citation>
    <scope>NUCLEOTIDE SEQUENCE [LARGE SCALE GENOMIC DNA]</scope>
    <source>
        <strain evidence="8 9">DSM 22999</strain>
    </source>
</reference>
<evidence type="ECO:0000256" key="6">
    <source>
        <dbReference type="ARBA" id="ARBA00023136"/>
    </source>
</evidence>
<feature type="transmembrane region" description="Helical" evidence="7">
    <location>
        <begin position="6"/>
        <end position="23"/>
    </location>
</feature>
<dbReference type="Pfam" id="PF06173">
    <property type="entry name" value="DUF986"/>
    <property type="match status" value="1"/>
</dbReference>
<proteinExistence type="inferred from homology"/>
<dbReference type="Proteomes" id="UP000245909">
    <property type="component" value="Unassembled WGS sequence"/>
</dbReference>
<dbReference type="EMBL" id="QENU01000001">
    <property type="protein sequence ID" value="PVX42934.1"/>
    <property type="molecule type" value="Genomic_DNA"/>
</dbReference>
<feature type="transmembrane region" description="Helical" evidence="7">
    <location>
        <begin position="43"/>
        <end position="60"/>
    </location>
</feature>
<keyword evidence="9" id="KW-1185">Reference proteome</keyword>
<evidence type="ECO:0000256" key="1">
    <source>
        <dbReference type="ARBA" id="ARBA00004651"/>
    </source>
</evidence>
<evidence type="ECO:0000313" key="8">
    <source>
        <dbReference type="EMBL" id="PVX42934.1"/>
    </source>
</evidence>
<evidence type="ECO:0000256" key="4">
    <source>
        <dbReference type="ARBA" id="ARBA00022692"/>
    </source>
</evidence>
<dbReference type="OrthoDB" id="2360740at2"/>
<evidence type="ECO:0000256" key="5">
    <source>
        <dbReference type="ARBA" id="ARBA00022989"/>
    </source>
</evidence>
<evidence type="ECO:0000256" key="7">
    <source>
        <dbReference type="HAMAP-Rule" id="MF_01071"/>
    </source>
</evidence>
<keyword evidence="4 7" id="KW-0812">Transmembrane</keyword>
<evidence type="ECO:0000313" key="9">
    <source>
        <dbReference type="Proteomes" id="UP000245909"/>
    </source>
</evidence>